<keyword evidence="1" id="KW-0812">Transmembrane</keyword>
<keyword evidence="2" id="KW-0132">Cell division</keyword>
<accession>A0A846MWJ7</accession>
<keyword evidence="3" id="KW-1185">Reference proteome</keyword>
<evidence type="ECO:0000313" key="3">
    <source>
        <dbReference type="Proteomes" id="UP000570514"/>
    </source>
</evidence>
<keyword evidence="1" id="KW-0472">Membrane</keyword>
<feature type="transmembrane region" description="Helical" evidence="1">
    <location>
        <begin position="12"/>
        <end position="36"/>
    </location>
</feature>
<dbReference type="GO" id="GO:0032153">
    <property type="term" value="C:cell division site"/>
    <property type="evidence" value="ECO:0007669"/>
    <property type="project" value="TreeGrafter"/>
</dbReference>
<feature type="transmembrane region" description="Helical" evidence="1">
    <location>
        <begin position="223"/>
        <end position="244"/>
    </location>
</feature>
<dbReference type="GO" id="GO:0016020">
    <property type="term" value="C:membrane"/>
    <property type="evidence" value="ECO:0007669"/>
    <property type="project" value="InterPro"/>
</dbReference>
<name>A0A846MWJ7_9PROT</name>
<dbReference type="GO" id="GO:0051301">
    <property type="term" value="P:cell division"/>
    <property type="evidence" value="ECO:0007669"/>
    <property type="project" value="UniProtKB-KW"/>
</dbReference>
<keyword evidence="1" id="KW-1133">Transmembrane helix</keyword>
<protein>
    <submittedName>
        <fullName evidence="2">Cell division transport system permease protein</fullName>
    </submittedName>
</protein>
<comment type="caution">
    <text evidence="2">The sequence shown here is derived from an EMBL/GenBank/DDBJ whole genome shotgun (WGS) entry which is preliminary data.</text>
</comment>
<gene>
    <name evidence="2" type="ORF">FHS83_001246</name>
</gene>
<dbReference type="RefSeq" id="WP_167081937.1">
    <property type="nucleotide sequence ID" value="NZ_BAAADC010000001.1"/>
</dbReference>
<evidence type="ECO:0000256" key="1">
    <source>
        <dbReference type="SAM" id="Phobius"/>
    </source>
</evidence>
<feature type="transmembrane region" description="Helical" evidence="1">
    <location>
        <begin position="165"/>
        <end position="186"/>
    </location>
</feature>
<proteinExistence type="predicted"/>
<evidence type="ECO:0000313" key="2">
    <source>
        <dbReference type="EMBL" id="NIK87928.1"/>
    </source>
</evidence>
<dbReference type="Proteomes" id="UP000570514">
    <property type="component" value="Unassembled WGS sequence"/>
</dbReference>
<dbReference type="PANTHER" id="PTHR47755">
    <property type="entry name" value="CELL DIVISION PROTEIN FTSX"/>
    <property type="match status" value="1"/>
</dbReference>
<organism evidence="2 3">
    <name type="scientific">Rhizomicrobium palustre</name>
    <dbReference type="NCBI Taxonomy" id="189966"/>
    <lineage>
        <taxon>Bacteria</taxon>
        <taxon>Pseudomonadati</taxon>
        <taxon>Pseudomonadota</taxon>
        <taxon>Alphaproteobacteria</taxon>
        <taxon>Micropepsales</taxon>
        <taxon>Micropepsaceae</taxon>
        <taxon>Rhizomicrobium</taxon>
    </lineage>
</organism>
<dbReference type="InterPro" id="IPR004513">
    <property type="entry name" value="FtsX"/>
</dbReference>
<dbReference type="AlphaFoldDB" id="A0A846MWJ7"/>
<reference evidence="2 3" key="1">
    <citation type="submission" date="2020-03" db="EMBL/GenBank/DDBJ databases">
        <title>Genomic Encyclopedia of Type Strains, Phase IV (KMG-IV): sequencing the most valuable type-strain genomes for metagenomic binning, comparative biology and taxonomic classification.</title>
        <authorList>
            <person name="Goeker M."/>
        </authorList>
    </citation>
    <scope>NUCLEOTIDE SEQUENCE [LARGE SCALE GENOMIC DNA]</scope>
    <source>
        <strain evidence="2 3">DSM 19867</strain>
    </source>
</reference>
<sequence>MNSRLMPQTKGAAPLDVVIAVMAFLAALAFGASLVANRAAEGWSQGLSSKITVQVMVPDSTDPRGDLAKETEAALSVLRATPGIAHAAPLSEAEQANLIKPWLGADALVADLPLPQLIDADIAPGAILDVKSLAAQMKLAAPHAVVDDHSRWIARLHDLASTLVWSAYGILFLIAVATAATVAFATRAGLEAHHEMVELLHQMGARSGFVANAFEWHYFRATLLAAGAGAAFAALAFALAGGLQSVGYEAVPFLPPITLQPIELLWFFAVPAAAGVIALLTARLSVLAALRALH</sequence>
<feature type="transmembrane region" description="Helical" evidence="1">
    <location>
        <begin position="264"/>
        <end position="290"/>
    </location>
</feature>
<dbReference type="EMBL" id="JAASRM010000001">
    <property type="protein sequence ID" value="NIK87928.1"/>
    <property type="molecule type" value="Genomic_DNA"/>
</dbReference>
<keyword evidence="2" id="KW-0131">Cell cycle</keyword>
<dbReference type="PANTHER" id="PTHR47755:SF1">
    <property type="entry name" value="CELL DIVISION PROTEIN FTSX"/>
    <property type="match status" value="1"/>
</dbReference>